<dbReference type="InterPro" id="IPR001727">
    <property type="entry name" value="GDT1-like"/>
</dbReference>
<feature type="region of interest" description="Disordered" evidence="7">
    <location>
        <begin position="93"/>
        <end position="113"/>
    </location>
</feature>
<evidence type="ECO:0000256" key="6">
    <source>
        <dbReference type="RuleBase" id="RU365102"/>
    </source>
</evidence>
<dbReference type="HOGENOM" id="CLU_140894_3_1_3"/>
<evidence type="ECO:0000256" key="7">
    <source>
        <dbReference type="SAM" id="MobiDB-lite"/>
    </source>
</evidence>
<proteinExistence type="inferred from homology"/>
<feature type="transmembrane region" description="Helical" evidence="6">
    <location>
        <begin position="38"/>
        <end position="57"/>
    </location>
</feature>
<comment type="caution">
    <text evidence="6">Lacks conserved residue(s) required for the propagation of feature annotation.</text>
</comment>
<evidence type="ECO:0000256" key="2">
    <source>
        <dbReference type="ARBA" id="ARBA00009190"/>
    </source>
</evidence>
<comment type="subcellular location">
    <subcellularLocation>
        <location evidence="1 6">Membrane</location>
        <topology evidence="1 6">Multi-pass membrane protein</topology>
    </subcellularLocation>
</comment>
<evidence type="ECO:0000256" key="4">
    <source>
        <dbReference type="ARBA" id="ARBA00022989"/>
    </source>
</evidence>
<dbReference type="AlphaFoldDB" id="K9TGM8"/>
<sequence length="113" mass="11725">MDWQLLGVSFITIFLAELGDKSQVAAIALGGSSKFPQSVFFGTAGALLLASLLGVLAGEGVAQLLPDHLLKAIAALGFAIIALRLLFGKDEEQDEEDASSEAEPPTIALSDPD</sequence>
<evidence type="ECO:0000256" key="3">
    <source>
        <dbReference type="ARBA" id="ARBA00022692"/>
    </source>
</evidence>
<dbReference type="GO" id="GO:0046873">
    <property type="term" value="F:metal ion transmembrane transporter activity"/>
    <property type="evidence" value="ECO:0007669"/>
    <property type="project" value="InterPro"/>
</dbReference>
<comment type="similarity">
    <text evidence="2 6">Belongs to the GDT1 family.</text>
</comment>
<evidence type="ECO:0000313" key="8">
    <source>
        <dbReference type="EMBL" id="AFY82027.1"/>
    </source>
</evidence>
<reference evidence="8 9" key="1">
    <citation type="submission" date="2012-06" db="EMBL/GenBank/DDBJ databases">
        <title>Finished chromosome of genome of Oscillatoria acuminata PCC 6304.</title>
        <authorList>
            <consortium name="US DOE Joint Genome Institute"/>
            <person name="Gugger M."/>
            <person name="Coursin T."/>
            <person name="Rippka R."/>
            <person name="Tandeau De Marsac N."/>
            <person name="Huntemann M."/>
            <person name="Wei C.-L."/>
            <person name="Han J."/>
            <person name="Detter J.C."/>
            <person name="Han C."/>
            <person name="Tapia R."/>
            <person name="Davenport K."/>
            <person name="Daligault H."/>
            <person name="Erkkila T."/>
            <person name="Gu W."/>
            <person name="Munk A.C.C."/>
            <person name="Teshima H."/>
            <person name="Xu Y."/>
            <person name="Chain P."/>
            <person name="Chen A."/>
            <person name="Krypides N."/>
            <person name="Mavromatis K."/>
            <person name="Markowitz V."/>
            <person name="Szeto E."/>
            <person name="Ivanova N."/>
            <person name="Mikhailova N."/>
            <person name="Ovchinnikova G."/>
            <person name="Pagani I."/>
            <person name="Pati A."/>
            <person name="Goodwin L."/>
            <person name="Peters L."/>
            <person name="Pitluck S."/>
            <person name="Woyke T."/>
            <person name="Kerfeld C."/>
        </authorList>
    </citation>
    <scope>NUCLEOTIDE SEQUENCE [LARGE SCALE GENOMIC DNA]</scope>
    <source>
        <strain evidence="8 9">PCC 6304</strain>
    </source>
</reference>
<keyword evidence="3 6" id="KW-0812">Transmembrane</keyword>
<dbReference type="eggNOG" id="COG2119">
    <property type="taxonomic scope" value="Bacteria"/>
</dbReference>
<feature type="transmembrane region" description="Helical" evidence="6">
    <location>
        <begin position="69"/>
        <end position="87"/>
    </location>
</feature>
<dbReference type="PANTHER" id="PTHR12608">
    <property type="entry name" value="TRANSMEMBRANE PROTEIN HTP-1 RELATED"/>
    <property type="match status" value="1"/>
</dbReference>
<accession>K9TGM8</accession>
<name>K9TGM8_9CYAN</name>
<dbReference type="PATRIC" id="fig|56110.3.peg.2861"/>
<evidence type="ECO:0000313" key="9">
    <source>
        <dbReference type="Proteomes" id="UP000010367"/>
    </source>
</evidence>
<dbReference type="RefSeq" id="WP_015148669.1">
    <property type="nucleotide sequence ID" value="NC_019693.1"/>
</dbReference>
<organism evidence="8 9">
    <name type="scientific">Oscillatoria acuminata PCC 6304</name>
    <dbReference type="NCBI Taxonomy" id="56110"/>
    <lineage>
        <taxon>Bacteria</taxon>
        <taxon>Bacillati</taxon>
        <taxon>Cyanobacteriota</taxon>
        <taxon>Cyanophyceae</taxon>
        <taxon>Oscillatoriophycideae</taxon>
        <taxon>Oscillatoriales</taxon>
        <taxon>Oscillatoriaceae</taxon>
        <taxon>Oscillatoria</taxon>
    </lineage>
</organism>
<dbReference type="PANTHER" id="PTHR12608:SF1">
    <property type="entry name" value="TRANSMEMBRANE PROTEIN 165"/>
    <property type="match status" value="1"/>
</dbReference>
<dbReference type="OrthoDB" id="9801356at2"/>
<dbReference type="InParanoid" id="K9TGM8"/>
<dbReference type="Proteomes" id="UP000010367">
    <property type="component" value="Chromosome"/>
</dbReference>
<keyword evidence="4 6" id="KW-1133">Transmembrane helix</keyword>
<dbReference type="EMBL" id="CP003607">
    <property type="protein sequence ID" value="AFY82027.1"/>
    <property type="molecule type" value="Genomic_DNA"/>
</dbReference>
<protein>
    <recommendedName>
        <fullName evidence="6">GDT1 family protein</fullName>
    </recommendedName>
</protein>
<evidence type="ECO:0000256" key="5">
    <source>
        <dbReference type="ARBA" id="ARBA00023136"/>
    </source>
</evidence>
<dbReference type="KEGG" id="oac:Oscil6304_2404"/>
<gene>
    <name evidence="8" type="ORF">Oscil6304_2404</name>
</gene>
<keyword evidence="9" id="KW-1185">Reference proteome</keyword>
<dbReference type="GO" id="GO:0016020">
    <property type="term" value="C:membrane"/>
    <property type="evidence" value="ECO:0007669"/>
    <property type="project" value="UniProtKB-SubCell"/>
</dbReference>
<keyword evidence="5 6" id="KW-0472">Membrane</keyword>
<dbReference type="STRING" id="56110.Oscil6304_2404"/>
<dbReference type="Pfam" id="PF01169">
    <property type="entry name" value="GDT1"/>
    <property type="match status" value="1"/>
</dbReference>
<evidence type="ECO:0000256" key="1">
    <source>
        <dbReference type="ARBA" id="ARBA00004141"/>
    </source>
</evidence>